<dbReference type="GeneID" id="30034469"/>
<dbReference type="Pfam" id="PF18107">
    <property type="entry name" value="HTH_ABP1_N"/>
    <property type="match status" value="1"/>
</dbReference>
<dbReference type="GO" id="GO:0005634">
    <property type="term" value="C:nucleus"/>
    <property type="evidence" value="ECO:0007669"/>
    <property type="project" value="TreeGrafter"/>
</dbReference>
<keyword evidence="5" id="KW-1185">Reference proteome</keyword>
<evidence type="ECO:0000256" key="2">
    <source>
        <dbReference type="SAM" id="MobiDB-lite"/>
    </source>
</evidence>
<evidence type="ECO:0000259" key="3">
    <source>
        <dbReference type="PROSITE" id="PS51253"/>
    </source>
</evidence>
<feature type="region of interest" description="Disordered" evidence="2">
    <location>
        <begin position="1"/>
        <end position="57"/>
    </location>
</feature>
<gene>
    <name evidence="4" type="primary">PDC2</name>
    <name evidence="4" type="ORF">AWJ20_2546</name>
</gene>
<name>A0A167F7Z1_9ASCO</name>
<dbReference type="AlphaFoldDB" id="A0A167F7Z1"/>
<dbReference type="RefSeq" id="XP_018737406.1">
    <property type="nucleotide sequence ID" value="XM_018879494.1"/>
</dbReference>
<dbReference type="Pfam" id="PF03184">
    <property type="entry name" value="DDE_1"/>
    <property type="match status" value="1"/>
</dbReference>
<keyword evidence="1" id="KW-0238">DNA-binding</keyword>
<evidence type="ECO:0000313" key="5">
    <source>
        <dbReference type="Proteomes" id="UP000189580"/>
    </source>
</evidence>
<organism evidence="4 5">
    <name type="scientific">Sugiyamaella lignohabitans</name>
    <dbReference type="NCBI Taxonomy" id="796027"/>
    <lineage>
        <taxon>Eukaryota</taxon>
        <taxon>Fungi</taxon>
        <taxon>Dikarya</taxon>
        <taxon>Ascomycota</taxon>
        <taxon>Saccharomycotina</taxon>
        <taxon>Dipodascomycetes</taxon>
        <taxon>Dipodascales</taxon>
        <taxon>Trichomonascaceae</taxon>
        <taxon>Sugiyamaella</taxon>
    </lineage>
</organism>
<dbReference type="SMART" id="SM00674">
    <property type="entry name" value="CENPB"/>
    <property type="match status" value="1"/>
</dbReference>
<protein>
    <submittedName>
        <fullName evidence="4">Pdc2p</fullName>
    </submittedName>
</protein>
<dbReference type="PANTHER" id="PTHR19303">
    <property type="entry name" value="TRANSPOSON"/>
    <property type="match status" value="1"/>
</dbReference>
<dbReference type="EMBL" id="CP014503">
    <property type="protein sequence ID" value="ANB14929.1"/>
    <property type="molecule type" value="Genomic_DNA"/>
</dbReference>
<sequence length="799" mass="87293">MPRARKQQQQQPSSGGSIGQRQQVPGQGLDHSGQNHLQQQGQQQGHGGEEDYGPHDPALIEATNTAAAAIRAATAANILAGNPGNDNSVVGGLKDANGVESYVDTRLTDAHHHHHHHHHGLDAAAHHGLGANLDPAVVGMGVGGHGHPQMGHVHGNPEDDEAAAKAVAAVAAAVAKATASANANGGGVGGVGVGEVGGVGVGGGVDDVDDVVDDDVHDPDAHGSEKPRVKRTAITHEQRKTLREWFFSQDPRPSQAKSIIWFHEKFGRVISQAAISHSLHDRYKHLDFAAGAPSSAFRQRSAQWPELEAILFDYLQAIEKKRGKSAFPSSVSGETLTKAAKTIWQQIPIYADQNPPTFSNGWVSRFKGRYKTYKQYGDATAVDIRSIQQLTANYTPDSIYTMDETSLFWRRPPTASATNKDRSKITLILCTNASGTDKLPLWGIGRAREYRSLANVNLAAIDSHWRSNENAWLTGSIMEEWLQSFYEHVGSRPVLLVMDNFSAHIQGLAESPPPSNVRVQFLPSNSVSFFQPLDKGVVEQFKILYRKHWIDFMVQCYAKGQNPLEVVTMREALRWAVKAWDHDITPEVVKFAFHEASVLPSLNKQAKQKLLSGTTNAIMNNTHNNNSNNNNNNNNIMPPPSSSMLDPSIAGVGAVSSPVPGNTVMPFPTPQILETSYAQLWQTQQLADMIDLGNFIAFSAEESVGVEDVDESEVLQAIINYHLGLSQVDDEDDEEVTDSTAVKLRGVGTAQEEALQPTPHQVLGYLEVVMNFVERQNFTTRSQMRALEEIELELERRIN</sequence>
<dbReference type="PANTHER" id="PTHR19303:SF73">
    <property type="entry name" value="PROTEIN PDC2"/>
    <property type="match status" value="1"/>
</dbReference>
<feature type="compositionally biased region" description="Low complexity" evidence="2">
    <location>
        <begin position="34"/>
        <end position="43"/>
    </location>
</feature>
<dbReference type="Gene3D" id="1.10.10.60">
    <property type="entry name" value="Homeodomain-like"/>
    <property type="match status" value="2"/>
</dbReference>
<dbReference type="InterPro" id="IPR004875">
    <property type="entry name" value="DDE_SF_endonuclease_dom"/>
</dbReference>
<evidence type="ECO:0000313" key="4">
    <source>
        <dbReference type="EMBL" id="ANB14929.1"/>
    </source>
</evidence>
<dbReference type="PROSITE" id="PS51253">
    <property type="entry name" value="HTH_CENPB"/>
    <property type="match status" value="1"/>
</dbReference>
<dbReference type="OrthoDB" id="125347at2759"/>
<dbReference type="InterPro" id="IPR041188">
    <property type="entry name" value="HTH_ABP1_N"/>
</dbReference>
<dbReference type="GO" id="GO:0003677">
    <property type="term" value="F:DNA binding"/>
    <property type="evidence" value="ECO:0007669"/>
    <property type="project" value="UniProtKB-KW"/>
</dbReference>
<dbReference type="InterPro" id="IPR006600">
    <property type="entry name" value="HTH_CenpB_DNA-bd_dom"/>
</dbReference>
<dbReference type="KEGG" id="slb:AWJ20_2546"/>
<dbReference type="SUPFAM" id="SSF46689">
    <property type="entry name" value="Homeodomain-like"/>
    <property type="match status" value="2"/>
</dbReference>
<dbReference type="InterPro" id="IPR050863">
    <property type="entry name" value="CenT-Element_Derived"/>
</dbReference>
<feature type="region of interest" description="Disordered" evidence="2">
    <location>
        <begin position="620"/>
        <end position="643"/>
    </location>
</feature>
<reference evidence="4 5" key="1">
    <citation type="submission" date="2016-02" db="EMBL/GenBank/DDBJ databases">
        <title>Complete genome sequence and transcriptome regulation of the pentose utilising yeast Sugiyamaella lignohabitans.</title>
        <authorList>
            <person name="Bellasio M."/>
            <person name="Peymann A."/>
            <person name="Valli M."/>
            <person name="Sipitzky M."/>
            <person name="Graf A."/>
            <person name="Sauer M."/>
            <person name="Marx H."/>
            <person name="Mattanovich D."/>
        </authorList>
    </citation>
    <scope>NUCLEOTIDE SEQUENCE [LARGE SCALE GENOMIC DNA]</scope>
    <source>
        <strain evidence="4 5">CBS 10342</strain>
    </source>
</reference>
<evidence type="ECO:0000256" key="1">
    <source>
        <dbReference type="ARBA" id="ARBA00023125"/>
    </source>
</evidence>
<feature type="compositionally biased region" description="Low complexity" evidence="2">
    <location>
        <begin position="620"/>
        <end position="635"/>
    </location>
</feature>
<proteinExistence type="predicted"/>
<accession>A0A167F7Z1</accession>
<dbReference type="Proteomes" id="UP000189580">
    <property type="component" value="Chromosome b"/>
</dbReference>
<dbReference type="Pfam" id="PF03221">
    <property type="entry name" value="HTH_Tnp_Tc5"/>
    <property type="match status" value="1"/>
</dbReference>
<dbReference type="InterPro" id="IPR009057">
    <property type="entry name" value="Homeodomain-like_sf"/>
</dbReference>
<feature type="domain" description="HTH CENPB-type" evidence="3">
    <location>
        <begin position="295"/>
        <end position="376"/>
    </location>
</feature>
<feature type="compositionally biased region" description="Low complexity" evidence="2">
    <location>
        <begin position="7"/>
        <end position="23"/>
    </location>
</feature>